<dbReference type="Proteomes" id="UP000092716">
    <property type="component" value="Chromosome 7"/>
</dbReference>
<comment type="similarity">
    <text evidence="2">Belongs to the TAF7 family.</text>
</comment>
<dbReference type="GO" id="GO:0016251">
    <property type="term" value="F:RNA polymerase II general transcription initiation factor activity"/>
    <property type="evidence" value="ECO:0007669"/>
    <property type="project" value="TreeGrafter"/>
</dbReference>
<proteinExistence type="inferred from homology"/>
<dbReference type="PANTHER" id="PTHR12228:SF0">
    <property type="entry name" value="TATA-BOX BINDING PROTEIN ASSOCIATED FACTOR 7"/>
    <property type="match status" value="1"/>
</dbReference>
<dbReference type="CDD" id="cd08047">
    <property type="entry name" value="TAF7"/>
    <property type="match status" value="1"/>
</dbReference>
<evidence type="ECO:0000256" key="5">
    <source>
        <dbReference type="ARBA" id="ARBA00023242"/>
    </source>
</evidence>
<dbReference type="PANTHER" id="PTHR12228">
    <property type="entry name" value="TRANSCRIPTION INITIATION FACTOR TFIID 55 KD SUBUNIT-RELATED"/>
    <property type="match status" value="1"/>
</dbReference>
<keyword evidence="5" id="KW-0539">Nucleus</keyword>
<keyword evidence="4" id="KW-0804">Transcription</keyword>
<keyword evidence="9" id="KW-1185">Reference proteome</keyword>
<accession>A0A1B1DXL0</accession>
<evidence type="ECO:0000313" key="9">
    <source>
        <dbReference type="Proteomes" id="UP000092716"/>
    </source>
</evidence>
<feature type="domain" description="TAFII55 protein conserved region" evidence="7">
    <location>
        <begin position="179"/>
        <end position="336"/>
    </location>
</feature>
<comment type="subcellular location">
    <subcellularLocation>
        <location evidence="1">Nucleus</location>
    </subcellularLocation>
</comment>
<dbReference type="InterPro" id="IPR006751">
    <property type="entry name" value="TAFII55_prot_cons_reg"/>
</dbReference>
<evidence type="ECO:0000256" key="6">
    <source>
        <dbReference type="SAM" id="MobiDB-lite"/>
    </source>
</evidence>
<dbReference type="OrthoDB" id="153872at2759"/>
<gene>
    <name evidence="8" type="ORF">PCOAH_00016290</name>
</gene>
<dbReference type="GO" id="GO:0051123">
    <property type="term" value="P:RNA polymerase II preinitiation complex assembly"/>
    <property type="evidence" value="ECO:0007669"/>
    <property type="project" value="TreeGrafter"/>
</dbReference>
<dbReference type="GO" id="GO:0005669">
    <property type="term" value="C:transcription factor TFIID complex"/>
    <property type="evidence" value="ECO:0007669"/>
    <property type="project" value="InterPro"/>
</dbReference>
<protein>
    <recommendedName>
        <fullName evidence="7">TAFII55 protein conserved region domain-containing protein</fullName>
    </recommendedName>
</protein>
<evidence type="ECO:0000256" key="2">
    <source>
        <dbReference type="ARBA" id="ARBA00009368"/>
    </source>
</evidence>
<sequence>MEPKRERSSIKISLNLGTKNRDDRSVSECNIGGDGMDGVDGDSPRKAKSKEVSQALGLIEDIRSGTFNYKDLQEIYFMNDVDLEKMISETKSAEEGKENEKETHVAGHSSYVEGTMYSGGDAHDESAAPRLKEFSQGELHNMGADPHNPMYSNERNLTNENGVDNGASGRNLFVLNNQVGKVCIIRFPPEVSKEIKKYLLKKELMLEIEPTNLLNSRLFFIHFRNINKKFWGILLELSTHIEVHKTVDRNNLYKTNDVSQMIYVYDPSEKKKKKKKKCKKMIKNFIKNNFQLNCGISNRVQNFHFENYAKLFKYHDIYFAEKFLHDYLNAKYYDYYDMYVKTHTEMHTHLRLSQENHKKQNEIVDEMTDISEIINSLDNTYSIMRQLEKETGGDISLETLLNYEITNENYESDVSDLLMGGSHYLRKRTA</sequence>
<dbReference type="KEGG" id="pcot:PCOAH_00016290"/>
<dbReference type="AlphaFoldDB" id="A0A1B1DXL0"/>
<evidence type="ECO:0000259" key="7">
    <source>
        <dbReference type="SMART" id="SM01370"/>
    </source>
</evidence>
<dbReference type="RefSeq" id="XP_019914246.1">
    <property type="nucleotide sequence ID" value="XM_020058438.1"/>
</dbReference>
<evidence type="ECO:0000256" key="1">
    <source>
        <dbReference type="ARBA" id="ARBA00004123"/>
    </source>
</evidence>
<feature type="region of interest" description="Disordered" evidence="6">
    <location>
        <begin position="1"/>
        <end position="48"/>
    </location>
</feature>
<evidence type="ECO:0000256" key="3">
    <source>
        <dbReference type="ARBA" id="ARBA00023015"/>
    </source>
</evidence>
<dbReference type="InterPro" id="IPR037817">
    <property type="entry name" value="TAF7"/>
</dbReference>
<dbReference type="Pfam" id="PF04658">
    <property type="entry name" value="TAFII55_N"/>
    <property type="match status" value="1"/>
</dbReference>
<name>A0A1B1DXL0_9APIC</name>
<dbReference type="GeneID" id="30908355"/>
<organism evidence="8 9">
    <name type="scientific">Plasmodium coatneyi</name>
    <dbReference type="NCBI Taxonomy" id="208452"/>
    <lineage>
        <taxon>Eukaryota</taxon>
        <taxon>Sar</taxon>
        <taxon>Alveolata</taxon>
        <taxon>Apicomplexa</taxon>
        <taxon>Aconoidasida</taxon>
        <taxon>Haemosporida</taxon>
        <taxon>Plasmodiidae</taxon>
        <taxon>Plasmodium</taxon>
    </lineage>
</organism>
<evidence type="ECO:0000313" key="8">
    <source>
        <dbReference type="EMBL" id="ANQ07551.1"/>
    </source>
</evidence>
<evidence type="ECO:0000256" key="4">
    <source>
        <dbReference type="ARBA" id="ARBA00023163"/>
    </source>
</evidence>
<reference evidence="9" key="1">
    <citation type="submission" date="2016-06" db="EMBL/GenBank/DDBJ databases">
        <title>First high quality genome sequence of Plasmodium coatneyi using continuous long reads from single molecule, real-time sequencing.</title>
        <authorList>
            <person name="Chien J.-T."/>
            <person name="Pakala S.B."/>
            <person name="Geraldo J.A."/>
            <person name="Lapp S.A."/>
            <person name="Barnwell J.W."/>
            <person name="Kissinger J.C."/>
            <person name="Galinski M.R."/>
            <person name="Humphrey J.C."/>
        </authorList>
    </citation>
    <scope>NUCLEOTIDE SEQUENCE [LARGE SCALE GENOMIC DNA]</scope>
    <source>
        <strain evidence="9">Hackeri</strain>
    </source>
</reference>
<dbReference type="VEuPathDB" id="PlasmoDB:PCOAH_00016290"/>
<keyword evidence="3" id="KW-0805">Transcription regulation</keyword>
<dbReference type="SMART" id="SM01370">
    <property type="entry name" value="TAFII55_N"/>
    <property type="match status" value="1"/>
</dbReference>
<dbReference type="EMBL" id="CP016245">
    <property type="protein sequence ID" value="ANQ07551.1"/>
    <property type="molecule type" value="Genomic_DNA"/>
</dbReference>